<dbReference type="OrthoDB" id="3881471at2"/>
<feature type="region of interest" description="Disordered" evidence="1">
    <location>
        <begin position="640"/>
        <end position="664"/>
    </location>
</feature>
<keyword evidence="3" id="KW-0067">ATP-binding</keyword>
<dbReference type="InterPro" id="IPR041664">
    <property type="entry name" value="AAA_16"/>
</dbReference>
<name>A0A495JZU3_WILMA</name>
<evidence type="ECO:0000256" key="1">
    <source>
        <dbReference type="SAM" id="MobiDB-lite"/>
    </source>
</evidence>
<protein>
    <submittedName>
        <fullName evidence="3">DNA helicase HerA-like ATPase</fullName>
    </submittedName>
</protein>
<organism evidence="3 4">
    <name type="scientific">Williamsia marianensis</name>
    <dbReference type="NCBI Taxonomy" id="85044"/>
    <lineage>
        <taxon>Bacteria</taxon>
        <taxon>Bacillati</taxon>
        <taxon>Actinomycetota</taxon>
        <taxon>Actinomycetes</taxon>
        <taxon>Mycobacteriales</taxon>
        <taxon>Nocardiaceae</taxon>
        <taxon>Williamsia</taxon>
    </lineage>
</organism>
<evidence type="ECO:0000313" key="4">
    <source>
        <dbReference type="Proteomes" id="UP000274762"/>
    </source>
</evidence>
<dbReference type="CDD" id="cd01127">
    <property type="entry name" value="TrwB_TraG_TraD_VirD4"/>
    <property type="match status" value="1"/>
</dbReference>
<proteinExistence type="predicted"/>
<dbReference type="SUPFAM" id="SSF52540">
    <property type="entry name" value="P-loop containing nucleoside triphosphate hydrolases"/>
    <property type="match status" value="2"/>
</dbReference>
<dbReference type="EMBL" id="RBKV01000001">
    <property type="protein sequence ID" value="RKR94451.1"/>
    <property type="molecule type" value="Genomic_DNA"/>
</dbReference>
<dbReference type="InterPro" id="IPR008571">
    <property type="entry name" value="HerA-like"/>
</dbReference>
<dbReference type="InterPro" id="IPR002789">
    <property type="entry name" value="HerA_central"/>
</dbReference>
<dbReference type="Gene3D" id="3.40.50.300">
    <property type="entry name" value="P-loop containing nucleotide triphosphate hydrolases"/>
    <property type="match status" value="3"/>
</dbReference>
<dbReference type="Proteomes" id="UP000274762">
    <property type="component" value="Unassembled WGS sequence"/>
</dbReference>
<dbReference type="InterPro" id="IPR027417">
    <property type="entry name" value="P-loop_NTPase"/>
</dbReference>
<reference evidence="3 4" key="1">
    <citation type="submission" date="2018-10" db="EMBL/GenBank/DDBJ databases">
        <title>Sequencing the genomes of 1000 actinobacteria strains.</title>
        <authorList>
            <person name="Klenk H.-P."/>
        </authorList>
    </citation>
    <scope>NUCLEOTIDE SEQUENCE [LARGE SCALE GENOMIC DNA]</scope>
    <source>
        <strain evidence="3 4">DSM 44343</strain>
    </source>
</reference>
<dbReference type="PANTHER" id="PTHR42957:SF2">
    <property type="entry name" value="HELICASE HERA CENTRAL DOMAIN-CONTAINING PROTEIN"/>
    <property type="match status" value="1"/>
</dbReference>
<feature type="region of interest" description="Disordered" evidence="1">
    <location>
        <begin position="402"/>
        <end position="422"/>
    </location>
</feature>
<keyword evidence="3" id="KW-0378">Hydrolase</keyword>
<dbReference type="AlphaFoldDB" id="A0A495JZU3"/>
<dbReference type="RefSeq" id="WP_062798882.1">
    <property type="nucleotide sequence ID" value="NZ_CBCRXS010000006.1"/>
</dbReference>
<comment type="caution">
    <text evidence="3">The sequence shown here is derived from an EMBL/GenBank/DDBJ whole genome shotgun (WGS) entry which is preliminary data.</text>
</comment>
<evidence type="ECO:0000259" key="2">
    <source>
        <dbReference type="SMART" id="SM00382"/>
    </source>
</evidence>
<evidence type="ECO:0000313" key="3">
    <source>
        <dbReference type="EMBL" id="RKR94451.1"/>
    </source>
</evidence>
<feature type="domain" description="AAA+ ATPase" evidence="2">
    <location>
        <begin position="60"/>
        <end position="542"/>
    </location>
</feature>
<dbReference type="GO" id="GO:0004386">
    <property type="term" value="F:helicase activity"/>
    <property type="evidence" value="ECO:0007669"/>
    <property type="project" value="UniProtKB-KW"/>
</dbReference>
<keyword evidence="3" id="KW-0347">Helicase</keyword>
<dbReference type="SMART" id="SM00382">
    <property type="entry name" value="AAA"/>
    <property type="match status" value="2"/>
</dbReference>
<sequence length="1094" mass="117306">MTTSPLEALATARSGFSNSAYTRDDVWISHNDIHVDGLHANAWRVIERAIADARDSRGPSPLGVVLQGPAGTGKTHLLGELREYVQKQQGYFVMLDLLDPSDFWRTLLSSVLDSLNRQINPPVDKTQLHEVMRRLADLAATTRAGRRAISGETTVTPEVLDEFVNGLRKPLPALIRGHHAILRALVLTAAPDSRLNDLGIAYLENNIQEIDPAERAAWHLPPRALPHDQTVRAISEFMSATGPTVLAIDQIDTLIAQAQSGTDIEGGSDSYANTVVDLLAHGLMSVREVLLRTVCVVSCLPSVWTVIETRATASVPDRFRANFRLEGLPSGTLARTLVERRLTKAFATSGFTPPYPTWPVRDEAFAAASQLNARLLIKRVDRHINDCLDADEATELESLVDQPASVTNAPSTPKTIDADKGPAANLDETYQRHISNALTAPALDPKKEDDVVPVLLNAGLRAWIVESDSDALTLDNIGGGFRLHARLRQTLDSDTDDEQHWAFRAIAATNARSVQSRLRHAAIHAGLSASVPRRQLFILRNNDWPSGQLTADMVNEFTANGGEVLALSSDDIAKLSALNEMTKKSPVGFDTWLRDRRPAHDIEILSTALGDAGSEPEVVVATTLPAPAGAFPERHVSGNLAAESPSHDQQTHPAPPTPQASAATTTEIPVVRDQPADDKPAAKSPVAPASTSIRLGVARSGREATVDLEALRKHTAIFAGSGSGKTVMIRRLIEECALQGVSAIVLDPNNDLARLGTAWPDPPAGWTGDDAAKAAEYVASVETVIWTPRRTSGRPLSFQPLPDFAAVRDNHDEFELAVEAAVSALKTHAGVGGTRAKLQEAVLRESMAQYGRQSSGSLSTYVEFLADFTDDMSILTGAARLAQPMAEHLRAAMINNPMLGGEGTAIDPAVLLTPASGKRARISVVSLIGIPDESQRQSFVNQLELALFAWIKKNPAGDRPLGGLFVMDEAQTLVPAGRVTACTQSTIALASQARKYGLGLVFATQSPKGVENKIVGNASTQFFGRLSSPAQIAAAADMAGAKGTRITDIGRLGTGEFYVAPDGGTFQKVNTPLCLSYHPSSPLSDEEVLALSRQ</sequence>
<dbReference type="Pfam" id="PF01935">
    <property type="entry name" value="DUF87"/>
    <property type="match status" value="1"/>
</dbReference>
<dbReference type="PANTHER" id="PTHR42957">
    <property type="entry name" value="HELICASE MJ1565-RELATED"/>
    <property type="match status" value="1"/>
</dbReference>
<dbReference type="Pfam" id="PF13191">
    <property type="entry name" value="AAA_16"/>
    <property type="match status" value="1"/>
</dbReference>
<keyword evidence="3" id="KW-0547">Nucleotide-binding</keyword>
<feature type="domain" description="AAA+ ATPase" evidence="2">
    <location>
        <begin position="711"/>
        <end position="1053"/>
    </location>
</feature>
<dbReference type="InterPro" id="IPR003593">
    <property type="entry name" value="AAA+_ATPase"/>
</dbReference>
<gene>
    <name evidence="3" type="ORF">DFJ75_1247</name>
</gene>
<feature type="compositionally biased region" description="Polar residues" evidence="1">
    <location>
        <begin position="404"/>
        <end position="414"/>
    </location>
</feature>
<accession>A0A495JZU3</accession>